<gene>
    <name evidence="5" type="ORF">NYO98_00885</name>
</gene>
<dbReference type="PANTHER" id="PTHR30055">
    <property type="entry name" value="HTH-TYPE TRANSCRIPTIONAL REGULATOR RUTR"/>
    <property type="match status" value="1"/>
</dbReference>
<feature type="region of interest" description="Disordered" evidence="3">
    <location>
        <begin position="1"/>
        <end position="20"/>
    </location>
</feature>
<evidence type="ECO:0000313" key="6">
    <source>
        <dbReference type="Proteomes" id="UP001074726"/>
    </source>
</evidence>
<dbReference type="SUPFAM" id="SSF46689">
    <property type="entry name" value="Homeodomain-like"/>
    <property type="match status" value="1"/>
</dbReference>
<keyword evidence="6" id="KW-1185">Reference proteome</keyword>
<dbReference type="Gene3D" id="1.10.357.10">
    <property type="entry name" value="Tetracycline Repressor, domain 2"/>
    <property type="match status" value="1"/>
</dbReference>
<organism evidence="5 6">
    <name type="scientific">Nocardioides pini</name>
    <dbReference type="NCBI Taxonomy" id="2975053"/>
    <lineage>
        <taxon>Bacteria</taxon>
        <taxon>Bacillati</taxon>
        <taxon>Actinomycetota</taxon>
        <taxon>Actinomycetes</taxon>
        <taxon>Propionibacteriales</taxon>
        <taxon>Nocardioidaceae</taxon>
        <taxon>Nocardioides</taxon>
    </lineage>
</organism>
<dbReference type="PANTHER" id="PTHR30055:SF235">
    <property type="entry name" value="TRANSCRIPTIONAL REGULATORY PROTEIN"/>
    <property type="match status" value="1"/>
</dbReference>
<dbReference type="Pfam" id="PF17920">
    <property type="entry name" value="TetR_C_16"/>
    <property type="match status" value="1"/>
</dbReference>
<keyword evidence="1 2" id="KW-0238">DNA-binding</keyword>
<proteinExistence type="predicted"/>
<dbReference type="Pfam" id="PF00440">
    <property type="entry name" value="TetR_N"/>
    <property type="match status" value="1"/>
</dbReference>
<feature type="DNA-binding region" description="H-T-H motif" evidence="2">
    <location>
        <begin position="41"/>
        <end position="60"/>
    </location>
</feature>
<evidence type="ECO:0000256" key="2">
    <source>
        <dbReference type="PROSITE-ProRule" id="PRU00335"/>
    </source>
</evidence>
<dbReference type="PROSITE" id="PS50977">
    <property type="entry name" value="HTH_TETR_2"/>
    <property type="match status" value="1"/>
</dbReference>
<dbReference type="InterPro" id="IPR009057">
    <property type="entry name" value="Homeodomain-like_sf"/>
</dbReference>
<dbReference type="InterPro" id="IPR041678">
    <property type="entry name" value="TetR_C_16"/>
</dbReference>
<protein>
    <submittedName>
        <fullName evidence="5">TetR family transcriptional regulator</fullName>
    </submittedName>
</protein>
<reference evidence="5" key="1">
    <citation type="submission" date="2022-08" db="EMBL/GenBank/DDBJ databases">
        <title>Genome sequencing of Nocardioides sp. STR2.</title>
        <authorList>
            <person name="So Y."/>
        </authorList>
    </citation>
    <scope>NUCLEOTIDE SEQUENCE</scope>
    <source>
        <strain evidence="5">STR2</strain>
    </source>
</reference>
<evidence type="ECO:0000256" key="3">
    <source>
        <dbReference type="SAM" id="MobiDB-lite"/>
    </source>
</evidence>
<accession>A0ABT4C778</accession>
<evidence type="ECO:0000313" key="5">
    <source>
        <dbReference type="EMBL" id="MCY4724817.1"/>
    </source>
</evidence>
<dbReference type="InterPro" id="IPR001647">
    <property type="entry name" value="HTH_TetR"/>
</dbReference>
<dbReference type="EMBL" id="JAPPUX010000001">
    <property type="protein sequence ID" value="MCY4724817.1"/>
    <property type="molecule type" value="Genomic_DNA"/>
</dbReference>
<dbReference type="PRINTS" id="PR00455">
    <property type="entry name" value="HTHTETR"/>
</dbReference>
<dbReference type="SUPFAM" id="SSF48498">
    <property type="entry name" value="Tetracyclin repressor-like, C-terminal domain"/>
    <property type="match status" value="1"/>
</dbReference>
<evidence type="ECO:0000256" key="1">
    <source>
        <dbReference type="ARBA" id="ARBA00023125"/>
    </source>
</evidence>
<name>A0ABT4C778_9ACTN</name>
<dbReference type="InterPro" id="IPR036271">
    <property type="entry name" value="Tet_transcr_reg_TetR-rel_C_sf"/>
</dbReference>
<feature type="domain" description="HTH tetR-type" evidence="4">
    <location>
        <begin position="18"/>
        <end position="78"/>
    </location>
</feature>
<comment type="caution">
    <text evidence="5">The sequence shown here is derived from an EMBL/GenBank/DDBJ whole genome shotgun (WGS) entry which is preliminary data.</text>
</comment>
<sequence length="206" mass="21853">MTPPASQRTSRGRRPGAPDTRAEVLAAARASFAEKGFRATTIRAVAASAGVDPALVHHYFGSKDDLFLAALQMPVDPREVLGPVVALGPDGAGERLLRTFLSVWDDPETQVQLLAVVRSVIAADGATLLQEGFIPVVVGPVLAQLVADRPEERIPLVASQVIGLIVTRYVLALPPMAQMPAEDVVARVGPVIQHYLTGDLPQSRST</sequence>
<dbReference type="Gene3D" id="1.10.10.60">
    <property type="entry name" value="Homeodomain-like"/>
    <property type="match status" value="1"/>
</dbReference>
<dbReference type="RefSeq" id="WP_268109633.1">
    <property type="nucleotide sequence ID" value="NZ_JAPPUX010000001.1"/>
</dbReference>
<dbReference type="Proteomes" id="UP001074726">
    <property type="component" value="Unassembled WGS sequence"/>
</dbReference>
<evidence type="ECO:0000259" key="4">
    <source>
        <dbReference type="PROSITE" id="PS50977"/>
    </source>
</evidence>
<dbReference type="InterPro" id="IPR050109">
    <property type="entry name" value="HTH-type_TetR-like_transc_reg"/>
</dbReference>